<keyword evidence="2" id="KW-0472">Membrane</keyword>
<feature type="transmembrane region" description="Helical" evidence="2">
    <location>
        <begin position="42"/>
        <end position="63"/>
    </location>
</feature>
<accession>A0A9W6W1Q6</accession>
<comment type="caution">
    <text evidence="3">The sequence shown here is derived from an EMBL/GenBank/DDBJ whole genome shotgun (WGS) entry which is preliminary data.</text>
</comment>
<reference evidence="3" key="1">
    <citation type="submission" date="2023-03" db="EMBL/GenBank/DDBJ databases">
        <title>Actinoallomurus iriomotensis NBRC 103684.</title>
        <authorList>
            <person name="Ichikawa N."/>
            <person name="Sato H."/>
            <person name="Tonouchi N."/>
        </authorList>
    </citation>
    <scope>NUCLEOTIDE SEQUENCE</scope>
    <source>
        <strain evidence="3">NBRC 103684</strain>
    </source>
</reference>
<evidence type="ECO:0000313" key="4">
    <source>
        <dbReference type="Proteomes" id="UP001165074"/>
    </source>
</evidence>
<proteinExistence type="predicted"/>
<protein>
    <submittedName>
        <fullName evidence="3">Uncharacterized protein</fullName>
    </submittedName>
</protein>
<dbReference type="Proteomes" id="UP001165074">
    <property type="component" value="Unassembled WGS sequence"/>
</dbReference>
<gene>
    <name evidence="3" type="ORF">Airi02_049960</name>
</gene>
<organism evidence="3 4">
    <name type="scientific">Actinoallomurus iriomotensis</name>
    <dbReference type="NCBI Taxonomy" id="478107"/>
    <lineage>
        <taxon>Bacteria</taxon>
        <taxon>Bacillati</taxon>
        <taxon>Actinomycetota</taxon>
        <taxon>Actinomycetes</taxon>
        <taxon>Streptosporangiales</taxon>
        <taxon>Thermomonosporaceae</taxon>
        <taxon>Actinoallomurus</taxon>
    </lineage>
</organism>
<sequence>MPNMPEQDEPDPGGPPQDAPSQGEHSPREPRQQRVRSRSAKFVWLTVGSAAVLLLGGFGIAFADSGFGHSASKRRFSRTFTYAPPGCDMVKPATIKRYTASAKVTKDTSAGPGSSKNPPLKYALCTSDSLYEEGRSGLGHLYRHADWKSPDATPDNGLLAMMDVELTVSSVARKLYDPIRNSTISNHRHDYDVTDARQVSGLGDAAYIIYGKGRRRMYDFDGYAVLITYWGNAEMKVIYQGRHQSPGSEPKAVSQQPAEAAVLAIARDVYASLGCGLCLPRSVSLYPPE</sequence>
<dbReference type="EMBL" id="BSTK01000007">
    <property type="protein sequence ID" value="GLY87067.1"/>
    <property type="molecule type" value="Genomic_DNA"/>
</dbReference>
<feature type="region of interest" description="Disordered" evidence="1">
    <location>
        <begin position="1"/>
        <end position="36"/>
    </location>
</feature>
<evidence type="ECO:0000256" key="1">
    <source>
        <dbReference type="SAM" id="MobiDB-lite"/>
    </source>
</evidence>
<keyword evidence="2" id="KW-1133">Transmembrane helix</keyword>
<dbReference type="AlphaFoldDB" id="A0A9W6W1Q6"/>
<keyword evidence="4" id="KW-1185">Reference proteome</keyword>
<name>A0A9W6W1Q6_9ACTN</name>
<evidence type="ECO:0000313" key="3">
    <source>
        <dbReference type="EMBL" id="GLY87067.1"/>
    </source>
</evidence>
<feature type="compositionally biased region" description="Acidic residues" evidence="1">
    <location>
        <begin position="1"/>
        <end position="11"/>
    </location>
</feature>
<keyword evidence="2" id="KW-0812">Transmembrane</keyword>
<evidence type="ECO:0000256" key="2">
    <source>
        <dbReference type="SAM" id="Phobius"/>
    </source>
</evidence>